<dbReference type="Proteomes" id="UP000320762">
    <property type="component" value="Unassembled WGS sequence"/>
</dbReference>
<protein>
    <submittedName>
        <fullName evidence="4">Hsp70 protein-domain-containing protein</fullName>
    </submittedName>
</protein>
<dbReference type="Pfam" id="PF00012">
    <property type="entry name" value="HSP70"/>
    <property type="match status" value="2"/>
</dbReference>
<dbReference type="GO" id="GO:0140662">
    <property type="term" value="F:ATP-dependent protein folding chaperone"/>
    <property type="evidence" value="ECO:0007669"/>
    <property type="project" value="InterPro"/>
</dbReference>
<dbReference type="AlphaFoldDB" id="A0A550CD93"/>
<dbReference type="PANTHER" id="PTHR45639:SF32">
    <property type="entry name" value="HEAT SHOCK PROTEIN PDR13"/>
    <property type="match status" value="1"/>
</dbReference>
<evidence type="ECO:0000256" key="1">
    <source>
        <dbReference type="ARBA" id="ARBA00022741"/>
    </source>
</evidence>
<dbReference type="FunFam" id="3.90.640.10:FF:000021">
    <property type="entry name" value="Heat shock protein 14"/>
    <property type="match status" value="1"/>
</dbReference>
<dbReference type="GO" id="GO:0005524">
    <property type="term" value="F:ATP binding"/>
    <property type="evidence" value="ECO:0007669"/>
    <property type="project" value="UniProtKB-KW"/>
</dbReference>
<reference evidence="4 5" key="1">
    <citation type="journal article" date="2019" name="New Phytol.">
        <title>Comparative genomics reveals unique wood-decay strategies and fruiting body development in the Schizophyllaceae.</title>
        <authorList>
            <person name="Almasi E."/>
            <person name="Sahu N."/>
            <person name="Krizsan K."/>
            <person name="Balint B."/>
            <person name="Kovacs G.M."/>
            <person name="Kiss B."/>
            <person name="Cseklye J."/>
            <person name="Drula E."/>
            <person name="Henrissat B."/>
            <person name="Nagy I."/>
            <person name="Chovatia M."/>
            <person name="Adam C."/>
            <person name="LaButti K."/>
            <person name="Lipzen A."/>
            <person name="Riley R."/>
            <person name="Grigoriev I.V."/>
            <person name="Nagy L.G."/>
        </authorList>
    </citation>
    <scope>NUCLEOTIDE SEQUENCE [LARGE SCALE GENOMIC DNA]</scope>
    <source>
        <strain evidence="4 5">NL-1724</strain>
    </source>
</reference>
<evidence type="ECO:0000256" key="2">
    <source>
        <dbReference type="ARBA" id="ARBA00022840"/>
    </source>
</evidence>
<evidence type="ECO:0000313" key="4">
    <source>
        <dbReference type="EMBL" id="TRM62782.1"/>
    </source>
</evidence>
<dbReference type="PANTHER" id="PTHR45639">
    <property type="entry name" value="HSC70CB, ISOFORM G-RELATED"/>
    <property type="match status" value="1"/>
</dbReference>
<dbReference type="Gene3D" id="3.30.30.30">
    <property type="match status" value="1"/>
</dbReference>
<dbReference type="SUPFAM" id="SSF53067">
    <property type="entry name" value="Actin-like ATPase domain"/>
    <property type="match status" value="2"/>
</dbReference>
<keyword evidence="5" id="KW-1185">Reference proteome</keyword>
<evidence type="ECO:0000313" key="5">
    <source>
        <dbReference type="Proteomes" id="UP000320762"/>
    </source>
</evidence>
<proteinExistence type="predicted"/>
<evidence type="ECO:0000256" key="3">
    <source>
        <dbReference type="SAM" id="MobiDB-lite"/>
    </source>
</evidence>
<dbReference type="InterPro" id="IPR013126">
    <property type="entry name" value="Hsp_70_fam"/>
</dbReference>
<dbReference type="Gene3D" id="3.90.640.10">
    <property type="entry name" value="Actin, Chain A, domain 4"/>
    <property type="match status" value="1"/>
</dbReference>
<dbReference type="GO" id="GO:0005829">
    <property type="term" value="C:cytosol"/>
    <property type="evidence" value="ECO:0007669"/>
    <property type="project" value="TreeGrafter"/>
</dbReference>
<dbReference type="OrthoDB" id="29851at2759"/>
<dbReference type="GO" id="GO:0005634">
    <property type="term" value="C:nucleus"/>
    <property type="evidence" value="ECO:0007669"/>
    <property type="project" value="TreeGrafter"/>
</dbReference>
<dbReference type="InterPro" id="IPR043129">
    <property type="entry name" value="ATPase_NBD"/>
</dbReference>
<gene>
    <name evidence="4" type="ORF">BD626DRAFT_40784</name>
</gene>
<sequence length="637" mass="67205">MATTKMANGTADAPIEVPLIPPVVGINFGNSYASIAVFTKEGHAECIANEDGERQIACALAFYGEEMYIGNQAKPQLVKNGKNTITGFRNILGKKFSEISQAESSTSAPVIQHPDLPDEPAYKVEVLKAAAPAPTGPKTASNTPAASALATPASEPVPGERILTVSEVTTIFIKSLIQSAEDFMGTKVQGAVITVPTWFTDSQRTALEKAATDAGVHVMQLLDEGSATVPATTADAWAGGALSPDHTQLVVDVGASSLSLSLLSLRWGLAHVIASSSSTSIGAAMIDSALIKFFATDFTKKTKVPLTVSPAPAGQDARAEAKLLLAIEHTKRTLSASAGAATCSVESLKDGMDYTGTVNRLRFDMIAKPLYQAVATEVSKLLSEAGVDPVLVDEIVYVGGTGSLPGLDEHLVLAGGFRDSVVTPFSLGTVTGGGEGDPTTVLARGCALQAALIAAFEDEDEELRQLFSNSAKLREVQEVPATSASVGIVFPDASKKGEEMDGLWISVIAKETPLPARRLVTFEVEVESDTANKFLFEVAEASVQIEVEMQKQEPDEDDEDEEELEDVEVKQEVLKKDRVLGIMELEAKNAIKILGSGEKAGKWTTTVDVKFVVGIDGVLTVTLAEHGNEDVKTASFN</sequence>
<comment type="caution">
    <text evidence="4">The sequence shown here is derived from an EMBL/GenBank/DDBJ whole genome shotgun (WGS) entry which is preliminary data.</text>
</comment>
<dbReference type="EMBL" id="VDMD01000011">
    <property type="protein sequence ID" value="TRM62782.1"/>
    <property type="molecule type" value="Genomic_DNA"/>
</dbReference>
<dbReference type="Gene3D" id="3.30.420.40">
    <property type="match status" value="2"/>
</dbReference>
<feature type="region of interest" description="Disordered" evidence="3">
    <location>
        <begin position="132"/>
        <end position="154"/>
    </location>
</feature>
<name>A0A550CD93_9AGAR</name>
<dbReference type="STRING" id="97359.A0A550CD93"/>
<organism evidence="4 5">
    <name type="scientific">Schizophyllum amplum</name>
    <dbReference type="NCBI Taxonomy" id="97359"/>
    <lineage>
        <taxon>Eukaryota</taxon>
        <taxon>Fungi</taxon>
        <taxon>Dikarya</taxon>
        <taxon>Basidiomycota</taxon>
        <taxon>Agaricomycotina</taxon>
        <taxon>Agaricomycetes</taxon>
        <taxon>Agaricomycetidae</taxon>
        <taxon>Agaricales</taxon>
        <taxon>Schizophyllaceae</taxon>
        <taxon>Schizophyllum</taxon>
    </lineage>
</organism>
<keyword evidence="1" id="KW-0547">Nucleotide-binding</keyword>
<keyword evidence="2" id="KW-0067">ATP-binding</keyword>
<accession>A0A550CD93</accession>